<reference evidence="1" key="1">
    <citation type="submission" date="2022-07" db="EMBL/GenBank/DDBJ databases">
        <authorList>
            <person name="Xamxidin M."/>
        </authorList>
    </citation>
    <scope>NUCLEOTIDE SEQUENCE</scope>
    <source>
        <strain evidence="1">YS8-69</strain>
    </source>
</reference>
<accession>A0ABT1XFT4</accession>
<dbReference type="RefSeq" id="WP_257511387.1">
    <property type="nucleotide sequence ID" value="NZ_JANKHG010000016.1"/>
</dbReference>
<evidence type="ECO:0000313" key="2">
    <source>
        <dbReference type="Proteomes" id="UP001165267"/>
    </source>
</evidence>
<protein>
    <submittedName>
        <fullName evidence="1">Uncharacterized protein</fullName>
    </submittedName>
</protein>
<sequence length="121" mass="13121">MEQTQKSNEYVQFFSGQQLALAGNSSIVKIDLRLPRDTSNSNSNSNSNSKGMLALDVDGKCITVQQVSQQFSDLAITGVPRGGSLEEATTFTTNTAWGKISFGFQQKKSDCLGYLVFNPGE</sequence>
<keyword evidence="2" id="KW-1185">Reference proteome</keyword>
<proteinExistence type="predicted"/>
<organism evidence="1 2">
    <name type="scientific">Limnobacter parvus</name>
    <dbReference type="NCBI Taxonomy" id="2939690"/>
    <lineage>
        <taxon>Bacteria</taxon>
        <taxon>Pseudomonadati</taxon>
        <taxon>Pseudomonadota</taxon>
        <taxon>Betaproteobacteria</taxon>
        <taxon>Burkholderiales</taxon>
        <taxon>Burkholderiaceae</taxon>
        <taxon>Limnobacter</taxon>
    </lineage>
</organism>
<comment type="caution">
    <text evidence="1">The sequence shown here is derived from an EMBL/GenBank/DDBJ whole genome shotgun (WGS) entry which is preliminary data.</text>
</comment>
<dbReference type="EMBL" id="JANKHG010000016">
    <property type="protein sequence ID" value="MCR2746142.1"/>
    <property type="molecule type" value="Genomic_DNA"/>
</dbReference>
<evidence type="ECO:0000313" key="1">
    <source>
        <dbReference type="EMBL" id="MCR2746142.1"/>
    </source>
</evidence>
<gene>
    <name evidence="1" type="ORF">NSP04_05740</name>
</gene>
<name>A0ABT1XFT4_9BURK</name>
<dbReference type="Proteomes" id="UP001165267">
    <property type="component" value="Unassembled WGS sequence"/>
</dbReference>